<dbReference type="PROSITE" id="PS00936">
    <property type="entry name" value="RIBOSOMAL_L35"/>
    <property type="match status" value="1"/>
</dbReference>
<dbReference type="HOGENOM" id="CLU_169643_3_0_0"/>
<dbReference type="EMBL" id="CP001928">
    <property type="protein sequence ID" value="ADI38276.1"/>
    <property type="molecule type" value="Genomic_DNA"/>
</dbReference>
<keyword evidence="3 5" id="KW-0687">Ribonucleoprotein</keyword>
<dbReference type="InterPro" id="IPR018265">
    <property type="entry name" value="Ribosomal_bL35_CS"/>
</dbReference>
<dbReference type="InterPro" id="IPR001706">
    <property type="entry name" value="Ribosomal_bL35"/>
</dbReference>
<keyword evidence="8" id="KW-1185">Reference proteome</keyword>
<organism evidence="7 8">
    <name type="scientific">Waddlia chondrophila (strain ATCC VR-1470 / WSU 86-1044)</name>
    <dbReference type="NCBI Taxonomy" id="716544"/>
    <lineage>
        <taxon>Bacteria</taxon>
        <taxon>Pseudomonadati</taxon>
        <taxon>Chlamydiota</taxon>
        <taxon>Chlamydiia</taxon>
        <taxon>Parachlamydiales</taxon>
        <taxon>Waddliaceae</taxon>
        <taxon>Waddlia</taxon>
    </lineage>
</organism>
<evidence type="ECO:0000313" key="7">
    <source>
        <dbReference type="EMBL" id="ADI38276.1"/>
    </source>
</evidence>
<dbReference type="SUPFAM" id="SSF143034">
    <property type="entry name" value="L35p-like"/>
    <property type="match status" value="1"/>
</dbReference>
<dbReference type="FunFam" id="4.10.410.60:FF:000001">
    <property type="entry name" value="50S ribosomal protein L35"/>
    <property type="match status" value="1"/>
</dbReference>
<evidence type="ECO:0000313" key="8">
    <source>
        <dbReference type="Proteomes" id="UP000001505"/>
    </source>
</evidence>
<dbReference type="HAMAP" id="MF_00514">
    <property type="entry name" value="Ribosomal_bL35"/>
    <property type="match status" value="1"/>
</dbReference>
<dbReference type="OrthoDB" id="47476at2"/>
<evidence type="ECO:0000256" key="2">
    <source>
        <dbReference type="ARBA" id="ARBA00022980"/>
    </source>
</evidence>
<dbReference type="GO" id="GO:0022625">
    <property type="term" value="C:cytosolic large ribosomal subunit"/>
    <property type="evidence" value="ECO:0007669"/>
    <property type="project" value="TreeGrafter"/>
</dbReference>
<dbReference type="RefSeq" id="WP_013181990.1">
    <property type="nucleotide sequence ID" value="NC_014225.1"/>
</dbReference>
<dbReference type="eggNOG" id="COG0291">
    <property type="taxonomic scope" value="Bacteria"/>
</dbReference>
<comment type="similarity">
    <text evidence="1 5 6">Belongs to the bacterial ribosomal protein bL35 family.</text>
</comment>
<dbReference type="PRINTS" id="PR00064">
    <property type="entry name" value="RIBOSOMALL35"/>
</dbReference>
<dbReference type="AlphaFoldDB" id="D6YVW5"/>
<dbReference type="KEGG" id="wch:wcw_0915"/>
<gene>
    <name evidence="5 7" type="primary">rpmI</name>
    <name evidence="7" type="ordered locus">wcw_0915</name>
</gene>
<dbReference type="Gene3D" id="4.10.410.60">
    <property type="match status" value="1"/>
</dbReference>
<dbReference type="InterPro" id="IPR021137">
    <property type="entry name" value="Ribosomal_bL35-like"/>
</dbReference>
<dbReference type="Pfam" id="PF01632">
    <property type="entry name" value="Ribosomal_L35p"/>
    <property type="match status" value="1"/>
</dbReference>
<dbReference type="PANTHER" id="PTHR33343:SF1">
    <property type="entry name" value="LARGE RIBOSOMAL SUBUNIT PROTEIN BL35M"/>
    <property type="match status" value="1"/>
</dbReference>
<dbReference type="GO" id="GO:0003735">
    <property type="term" value="F:structural constituent of ribosome"/>
    <property type="evidence" value="ECO:0007669"/>
    <property type="project" value="InterPro"/>
</dbReference>
<dbReference type="GO" id="GO:0006412">
    <property type="term" value="P:translation"/>
    <property type="evidence" value="ECO:0007669"/>
    <property type="project" value="UniProtKB-UniRule"/>
</dbReference>
<keyword evidence="2 5" id="KW-0689">Ribosomal protein</keyword>
<dbReference type="Proteomes" id="UP000001505">
    <property type="component" value="Chromosome"/>
</dbReference>
<name>D6YVW5_WADCW</name>
<proteinExistence type="inferred from homology"/>
<evidence type="ECO:0000256" key="3">
    <source>
        <dbReference type="ARBA" id="ARBA00023274"/>
    </source>
</evidence>
<accession>D6YVW5</accession>
<reference evidence="7 8" key="1">
    <citation type="journal article" date="2010" name="PLoS ONE">
        <title>The Waddlia genome: a window into chlamydial biology.</title>
        <authorList>
            <person name="Bertelli C."/>
            <person name="Collyn F."/>
            <person name="Croxatto A."/>
            <person name="Ruckert C."/>
            <person name="Polkinghorne A."/>
            <person name="Kebbi-Beghdadi C."/>
            <person name="Goesmann A."/>
            <person name="Vaughan L."/>
            <person name="Greub G."/>
        </authorList>
    </citation>
    <scope>NUCLEOTIDE SEQUENCE [LARGE SCALE GENOMIC DNA]</scope>
    <source>
        <strain evidence="8">ATCC VR-1470 / WSU 86-1044</strain>
    </source>
</reference>
<protein>
    <recommendedName>
        <fullName evidence="4 5">Large ribosomal subunit protein bL35</fullName>
    </recommendedName>
</protein>
<evidence type="ECO:0000256" key="1">
    <source>
        <dbReference type="ARBA" id="ARBA00006598"/>
    </source>
</evidence>
<evidence type="ECO:0000256" key="5">
    <source>
        <dbReference type="HAMAP-Rule" id="MF_00514"/>
    </source>
</evidence>
<dbReference type="InterPro" id="IPR037229">
    <property type="entry name" value="Ribosomal_bL35_sf"/>
</dbReference>
<dbReference type="STRING" id="716544.wcw_0915"/>
<dbReference type="PANTHER" id="PTHR33343">
    <property type="entry name" value="54S RIBOSOMAL PROTEIN BL35M"/>
    <property type="match status" value="1"/>
</dbReference>
<evidence type="ECO:0000256" key="6">
    <source>
        <dbReference type="RuleBase" id="RU000568"/>
    </source>
</evidence>
<evidence type="ECO:0000256" key="4">
    <source>
        <dbReference type="ARBA" id="ARBA00071664"/>
    </source>
</evidence>
<sequence length="65" mass="7460">MPKLKTKKAVAARFKLTGKGKLLRQRPGLRHIMTKKTPKRKRQLAKPALVSDSQLKTYKRLMCVS</sequence>
<dbReference type="NCBIfam" id="TIGR00001">
    <property type="entry name" value="rpmI_bact"/>
    <property type="match status" value="1"/>
</dbReference>